<name>A0A7K1TH65_9BACT</name>
<proteinExistence type="predicted"/>
<evidence type="ECO:0000313" key="1">
    <source>
        <dbReference type="EMBL" id="MVN77724.1"/>
    </source>
</evidence>
<protein>
    <submittedName>
        <fullName evidence="1">Uncharacterized protein</fullName>
    </submittedName>
</protein>
<dbReference type="RefSeq" id="WP_157567010.1">
    <property type="nucleotide sequence ID" value="NZ_WQKZ01000003.1"/>
</dbReference>
<reference evidence="1 2" key="1">
    <citation type="submission" date="2019-12" db="EMBL/GenBank/DDBJ databases">
        <title>Hymenobacter sp. HMF4947 Genome sequencing and assembly.</title>
        <authorList>
            <person name="Kang H."/>
            <person name="Cha I."/>
            <person name="Kim H."/>
            <person name="Joh K."/>
        </authorList>
    </citation>
    <scope>NUCLEOTIDE SEQUENCE [LARGE SCALE GENOMIC DNA]</scope>
    <source>
        <strain evidence="1 2">HMF4947</strain>
    </source>
</reference>
<dbReference type="AlphaFoldDB" id="A0A7K1TH65"/>
<gene>
    <name evidence="1" type="ORF">GO988_15430</name>
</gene>
<comment type="caution">
    <text evidence="1">The sequence shown here is derived from an EMBL/GenBank/DDBJ whole genome shotgun (WGS) entry which is preliminary data.</text>
</comment>
<dbReference type="Proteomes" id="UP000441336">
    <property type="component" value="Unassembled WGS sequence"/>
</dbReference>
<dbReference type="EMBL" id="WQKZ01000003">
    <property type="protein sequence ID" value="MVN77724.1"/>
    <property type="molecule type" value="Genomic_DNA"/>
</dbReference>
<keyword evidence="2" id="KW-1185">Reference proteome</keyword>
<accession>A0A7K1TH65</accession>
<sequence>MSIETLTGDEFAQLTVAEHQEALGLYSVAVTVQALQLRQLEPRSTVHEDCLDKMARLLTIRKVHQVRLNEMQDDARAPRLRLASQQYDHNELIPIS</sequence>
<evidence type="ECO:0000313" key="2">
    <source>
        <dbReference type="Proteomes" id="UP000441336"/>
    </source>
</evidence>
<organism evidence="1 2">
    <name type="scientific">Hymenobacter ginkgonis</name>
    <dbReference type="NCBI Taxonomy" id="2682976"/>
    <lineage>
        <taxon>Bacteria</taxon>
        <taxon>Pseudomonadati</taxon>
        <taxon>Bacteroidota</taxon>
        <taxon>Cytophagia</taxon>
        <taxon>Cytophagales</taxon>
        <taxon>Hymenobacteraceae</taxon>
        <taxon>Hymenobacter</taxon>
    </lineage>
</organism>